<keyword evidence="1" id="KW-0472">Membrane</keyword>
<keyword evidence="3" id="KW-1185">Reference proteome</keyword>
<organism evidence="2 3">
    <name type="scientific">Pristionchus mayeri</name>
    <dbReference type="NCBI Taxonomy" id="1317129"/>
    <lineage>
        <taxon>Eukaryota</taxon>
        <taxon>Metazoa</taxon>
        <taxon>Ecdysozoa</taxon>
        <taxon>Nematoda</taxon>
        <taxon>Chromadorea</taxon>
        <taxon>Rhabditida</taxon>
        <taxon>Rhabditina</taxon>
        <taxon>Diplogasteromorpha</taxon>
        <taxon>Diplogasteroidea</taxon>
        <taxon>Neodiplogasteridae</taxon>
        <taxon>Pristionchus</taxon>
    </lineage>
</organism>
<dbReference type="PANTHER" id="PTHR45907:SF16">
    <property type="entry name" value="SERPENTINE RECEPTOR, CLASS J"/>
    <property type="match status" value="1"/>
</dbReference>
<proteinExistence type="predicted"/>
<feature type="transmembrane region" description="Helical" evidence="1">
    <location>
        <begin position="48"/>
        <end position="71"/>
    </location>
</feature>
<gene>
    <name evidence="2" type="ORF">PMAYCL1PPCAC_16279</name>
</gene>
<keyword evidence="1" id="KW-0812">Transmembrane</keyword>
<dbReference type="InterPro" id="IPR019428">
    <property type="entry name" value="7TM_GPCR_serpentine_rcpt_Str"/>
</dbReference>
<protein>
    <recommendedName>
        <fullName evidence="4">G protein-coupled receptor</fullName>
    </recommendedName>
</protein>
<dbReference type="EMBL" id="BTRK01000004">
    <property type="protein sequence ID" value="GMR46084.1"/>
    <property type="molecule type" value="Genomic_DNA"/>
</dbReference>
<evidence type="ECO:0000313" key="2">
    <source>
        <dbReference type="EMBL" id="GMR46084.1"/>
    </source>
</evidence>
<dbReference type="AlphaFoldDB" id="A0AAN5CKJ2"/>
<dbReference type="PANTHER" id="PTHR45907">
    <property type="entry name" value="SERPENTINE RECEPTOR, CLASS J"/>
    <property type="match status" value="1"/>
</dbReference>
<accession>A0AAN5CKJ2</accession>
<evidence type="ECO:0008006" key="4">
    <source>
        <dbReference type="Google" id="ProtNLM"/>
    </source>
</evidence>
<dbReference type="InterPro" id="IPR019423">
    <property type="entry name" value="7TM_GPCR_serpentine_rcpt_Srj"/>
</dbReference>
<keyword evidence="1" id="KW-1133">Transmembrane helix</keyword>
<feature type="non-terminal residue" evidence="2">
    <location>
        <position position="1"/>
    </location>
</feature>
<feature type="transmembrane region" description="Helical" evidence="1">
    <location>
        <begin position="7"/>
        <end position="28"/>
    </location>
</feature>
<comment type="caution">
    <text evidence="2">The sequence shown here is derived from an EMBL/GenBank/DDBJ whole genome shotgun (WGS) entry which is preliminary data.</text>
</comment>
<feature type="non-terminal residue" evidence="2">
    <location>
        <position position="99"/>
    </location>
</feature>
<reference evidence="3" key="1">
    <citation type="submission" date="2022-10" db="EMBL/GenBank/DDBJ databases">
        <title>Genome assembly of Pristionchus species.</title>
        <authorList>
            <person name="Yoshida K."/>
            <person name="Sommer R.J."/>
        </authorList>
    </citation>
    <scope>NUCLEOTIDE SEQUENCE [LARGE SCALE GENOMIC DNA]</scope>
    <source>
        <strain evidence="3">RS5460</strain>
    </source>
</reference>
<dbReference type="Pfam" id="PF10326">
    <property type="entry name" value="7TM_GPCR_Str"/>
    <property type="match status" value="1"/>
</dbReference>
<evidence type="ECO:0000256" key="1">
    <source>
        <dbReference type="SAM" id="Phobius"/>
    </source>
</evidence>
<evidence type="ECO:0000313" key="3">
    <source>
        <dbReference type="Proteomes" id="UP001328107"/>
    </source>
</evidence>
<sequence>RNKHLGSYQYLMVFFCFFDIYYNLVHWLVYPMHGNGILVHGQGFVHSRFGVCLYATAYLPAVPILAFHFLYRTLAIRIFFVMYVVVAPDDESVRAFDPI</sequence>
<dbReference type="Proteomes" id="UP001328107">
    <property type="component" value="Unassembled WGS sequence"/>
</dbReference>
<name>A0AAN5CKJ2_9BILA</name>